<dbReference type="PANTHER" id="PTHR30349:SF64">
    <property type="entry name" value="PROPHAGE INTEGRASE INTD-RELATED"/>
    <property type="match status" value="1"/>
</dbReference>
<comment type="caution">
    <text evidence="5">The sequence shown here is derived from an EMBL/GenBank/DDBJ whole genome shotgun (WGS) entry which is preliminary data.</text>
</comment>
<name>A0ABY3MCI7_9FLAO</name>
<dbReference type="Gene3D" id="1.10.150.130">
    <property type="match status" value="1"/>
</dbReference>
<dbReference type="InterPro" id="IPR002104">
    <property type="entry name" value="Integrase_catalytic"/>
</dbReference>
<keyword evidence="3" id="KW-0233">DNA recombination</keyword>
<organism evidence="5 6">
    <name type="scientific">Bizionia gelidisalsuginis</name>
    <dbReference type="NCBI Taxonomy" id="291188"/>
    <lineage>
        <taxon>Bacteria</taxon>
        <taxon>Pseudomonadati</taxon>
        <taxon>Bacteroidota</taxon>
        <taxon>Flavobacteriia</taxon>
        <taxon>Flavobacteriales</taxon>
        <taxon>Flavobacteriaceae</taxon>
        <taxon>Bizionia</taxon>
    </lineage>
</organism>
<evidence type="ECO:0000313" key="5">
    <source>
        <dbReference type="EMBL" id="TYC15590.1"/>
    </source>
</evidence>
<evidence type="ECO:0000256" key="1">
    <source>
        <dbReference type="ARBA" id="ARBA00008857"/>
    </source>
</evidence>
<dbReference type="Gene3D" id="1.10.443.10">
    <property type="entry name" value="Intergrase catalytic core"/>
    <property type="match status" value="1"/>
</dbReference>
<evidence type="ECO:0000313" key="6">
    <source>
        <dbReference type="Proteomes" id="UP000323621"/>
    </source>
</evidence>
<dbReference type="EMBL" id="VSKN01000004">
    <property type="protein sequence ID" value="TYC15590.1"/>
    <property type="molecule type" value="Genomic_DNA"/>
</dbReference>
<evidence type="ECO:0000256" key="3">
    <source>
        <dbReference type="ARBA" id="ARBA00023172"/>
    </source>
</evidence>
<gene>
    <name evidence="5" type="ORF">ES677_04410</name>
</gene>
<dbReference type="PROSITE" id="PS51898">
    <property type="entry name" value="TYR_RECOMBINASE"/>
    <property type="match status" value="1"/>
</dbReference>
<sequence length="416" mass="48851">MKARFFTKNSKGTQSVYVRVYHGKDFDSSASTGIVLPKNEFSNPYQKIKATSLLKNKDLINNRLLKLNEYLCECYNETMMFDNDFHKDWLKDRINTFFNRVKTDDNYKKYLTSWAEVFNETETFNKETGLPLSTGTIKKYKSALNCFISFEEHINKKFLLKNINQEFYKTFVDYCSNVQGYTRNTTGGYVKTLKSWLKEANKKGFCNVDFTEFKVITNLTNDVYLNEKEIDIIYNHNFKENERLANTRDLLIIGVYTGLRVSDFMSLNPKNIIDNNIEILTQKTKTTVIIPLHPRVEEILKRNKGEFPRTISDQKFNEYVKEVCKEVGINEKVEGGKMNSETKRKEYKVFEKHELISSHTCRRSFATNLYGKLDNLTIMGITGHKTEAEFLKYIKITPRQNADMLKAYWNRQKTNK</sequence>
<dbReference type="PANTHER" id="PTHR30349">
    <property type="entry name" value="PHAGE INTEGRASE-RELATED"/>
    <property type="match status" value="1"/>
</dbReference>
<dbReference type="InterPro" id="IPR013762">
    <property type="entry name" value="Integrase-like_cat_sf"/>
</dbReference>
<evidence type="ECO:0000256" key="2">
    <source>
        <dbReference type="ARBA" id="ARBA00023125"/>
    </source>
</evidence>
<dbReference type="Proteomes" id="UP000323621">
    <property type="component" value="Unassembled WGS sequence"/>
</dbReference>
<dbReference type="Pfam" id="PF13102">
    <property type="entry name" value="Phage_int_SAM_5"/>
    <property type="match status" value="1"/>
</dbReference>
<dbReference type="InterPro" id="IPR011010">
    <property type="entry name" value="DNA_brk_join_enz"/>
</dbReference>
<dbReference type="CDD" id="cd01185">
    <property type="entry name" value="INTN1_C_like"/>
    <property type="match status" value="1"/>
</dbReference>
<dbReference type="InterPro" id="IPR050090">
    <property type="entry name" value="Tyrosine_recombinase_XerCD"/>
</dbReference>
<dbReference type="InterPro" id="IPR010998">
    <property type="entry name" value="Integrase_recombinase_N"/>
</dbReference>
<accession>A0ABY3MCI7</accession>
<feature type="domain" description="Tyr recombinase" evidence="4">
    <location>
        <begin position="220"/>
        <end position="406"/>
    </location>
</feature>
<protein>
    <submittedName>
        <fullName evidence="5">Site-specific integrase</fullName>
    </submittedName>
</protein>
<proteinExistence type="inferred from homology"/>
<dbReference type="Pfam" id="PF00589">
    <property type="entry name" value="Phage_integrase"/>
    <property type="match status" value="1"/>
</dbReference>
<evidence type="ECO:0000259" key="4">
    <source>
        <dbReference type="PROSITE" id="PS51898"/>
    </source>
</evidence>
<dbReference type="InterPro" id="IPR025269">
    <property type="entry name" value="SAM-like_dom"/>
</dbReference>
<dbReference type="RefSeq" id="WP_148380535.1">
    <property type="nucleotide sequence ID" value="NZ_VSKN01000004.1"/>
</dbReference>
<comment type="similarity">
    <text evidence="1">Belongs to the 'phage' integrase family.</text>
</comment>
<keyword evidence="2" id="KW-0238">DNA-binding</keyword>
<keyword evidence="6" id="KW-1185">Reference proteome</keyword>
<reference evidence="5 6" key="1">
    <citation type="submission" date="2019-08" db="EMBL/GenBank/DDBJ databases">
        <title>Genomes of Antarctic Bizionia species.</title>
        <authorList>
            <person name="Bowman J.P."/>
        </authorList>
    </citation>
    <scope>NUCLEOTIDE SEQUENCE [LARGE SCALE GENOMIC DNA]</scope>
    <source>
        <strain evidence="5 6">IC164</strain>
    </source>
</reference>
<dbReference type="SUPFAM" id="SSF56349">
    <property type="entry name" value="DNA breaking-rejoining enzymes"/>
    <property type="match status" value="1"/>
</dbReference>